<evidence type="ECO:0000313" key="2">
    <source>
        <dbReference type="Proteomes" id="UP000034894"/>
    </source>
</evidence>
<dbReference type="STRING" id="1618443.UV73_C0002G0050"/>
<name>A0A0G1FTI4_9BACT</name>
<organism evidence="1 2">
    <name type="scientific">Candidatus Gottesmanbacteria bacterium GW2011_GWA2_43_14</name>
    <dbReference type="NCBI Taxonomy" id="1618443"/>
    <lineage>
        <taxon>Bacteria</taxon>
        <taxon>Candidatus Gottesmaniibacteriota</taxon>
    </lineage>
</organism>
<dbReference type="EMBL" id="LCFP01000002">
    <property type="protein sequence ID" value="KKS98336.1"/>
    <property type="molecule type" value="Genomic_DNA"/>
</dbReference>
<reference evidence="1 2" key="1">
    <citation type="journal article" date="2015" name="Nature">
        <title>rRNA introns, odd ribosomes, and small enigmatic genomes across a large radiation of phyla.</title>
        <authorList>
            <person name="Brown C.T."/>
            <person name="Hug L.A."/>
            <person name="Thomas B.C."/>
            <person name="Sharon I."/>
            <person name="Castelle C.J."/>
            <person name="Singh A."/>
            <person name="Wilkins M.J."/>
            <person name="Williams K.H."/>
            <person name="Banfield J.F."/>
        </authorList>
    </citation>
    <scope>NUCLEOTIDE SEQUENCE [LARGE SCALE GENOMIC DNA]</scope>
</reference>
<dbReference type="Proteomes" id="UP000034894">
    <property type="component" value="Unassembled WGS sequence"/>
</dbReference>
<accession>A0A0G1FTI4</accession>
<dbReference type="AlphaFoldDB" id="A0A0G1FTI4"/>
<proteinExistence type="predicted"/>
<sequence>MELKQELMSVFFLLAVALQKMPNLAIINVDEIVIIR</sequence>
<protein>
    <submittedName>
        <fullName evidence="1">Uncharacterized protein</fullName>
    </submittedName>
</protein>
<evidence type="ECO:0000313" key="1">
    <source>
        <dbReference type="EMBL" id="KKS98336.1"/>
    </source>
</evidence>
<comment type="caution">
    <text evidence="1">The sequence shown here is derived from an EMBL/GenBank/DDBJ whole genome shotgun (WGS) entry which is preliminary data.</text>
</comment>
<gene>
    <name evidence="1" type="ORF">UV73_C0002G0050</name>
</gene>